<organism evidence="1 2">
    <name type="scientific">Melastoma candidum</name>
    <dbReference type="NCBI Taxonomy" id="119954"/>
    <lineage>
        <taxon>Eukaryota</taxon>
        <taxon>Viridiplantae</taxon>
        <taxon>Streptophyta</taxon>
        <taxon>Embryophyta</taxon>
        <taxon>Tracheophyta</taxon>
        <taxon>Spermatophyta</taxon>
        <taxon>Magnoliopsida</taxon>
        <taxon>eudicotyledons</taxon>
        <taxon>Gunneridae</taxon>
        <taxon>Pentapetalae</taxon>
        <taxon>rosids</taxon>
        <taxon>malvids</taxon>
        <taxon>Myrtales</taxon>
        <taxon>Melastomataceae</taxon>
        <taxon>Melastomatoideae</taxon>
        <taxon>Melastomateae</taxon>
        <taxon>Melastoma</taxon>
    </lineage>
</organism>
<comment type="caution">
    <text evidence="1">The sequence shown here is derived from an EMBL/GenBank/DDBJ whole genome shotgun (WGS) entry which is preliminary data.</text>
</comment>
<protein>
    <submittedName>
        <fullName evidence="1">Uncharacterized protein</fullName>
    </submittedName>
</protein>
<gene>
    <name evidence="1" type="ORF">MLD38_018926</name>
</gene>
<evidence type="ECO:0000313" key="2">
    <source>
        <dbReference type="Proteomes" id="UP001057402"/>
    </source>
</evidence>
<dbReference type="Proteomes" id="UP001057402">
    <property type="component" value="Chromosome 5"/>
</dbReference>
<keyword evidence="2" id="KW-1185">Reference proteome</keyword>
<reference evidence="2" key="1">
    <citation type="journal article" date="2023" name="Front. Plant Sci.">
        <title>Chromosomal-level genome assembly of Melastoma candidum provides insights into trichome evolution.</title>
        <authorList>
            <person name="Zhong Y."/>
            <person name="Wu W."/>
            <person name="Sun C."/>
            <person name="Zou P."/>
            <person name="Liu Y."/>
            <person name="Dai S."/>
            <person name="Zhou R."/>
        </authorList>
    </citation>
    <scope>NUCLEOTIDE SEQUENCE [LARGE SCALE GENOMIC DNA]</scope>
</reference>
<dbReference type="EMBL" id="CM042884">
    <property type="protein sequence ID" value="KAI4370586.1"/>
    <property type="molecule type" value="Genomic_DNA"/>
</dbReference>
<accession>A0ACB9QX80</accession>
<proteinExistence type="predicted"/>
<evidence type="ECO:0000313" key="1">
    <source>
        <dbReference type="EMBL" id="KAI4370586.1"/>
    </source>
</evidence>
<sequence length="111" mass="11586">MGRADLPVVAQSSSTPTWVPKRPMPKGFVSGIAVVVPTDEHGDATACDVEPRPLFPDKPGAPPGEGTLSGALGTGRGGDLLLRKPPPPVEAYGRRGSPGGARSEGWRWVRH</sequence>
<name>A0ACB9QX80_9MYRT</name>